<accession>A0ACC1P052</accession>
<dbReference type="EMBL" id="JANJQO010000012">
    <property type="protein sequence ID" value="KAJ2983928.1"/>
    <property type="molecule type" value="Genomic_DNA"/>
</dbReference>
<keyword evidence="2" id="KW-1185">Reference proteome</keyword>
<proteinExistence type="predicted"/>
<evidence type="ECO:0000313" key="2">
    <source>
        <dbReference type="Proteomes" id="UP001143910"/>
    </source>
</evidence>
<sequence length="162" mass="17712">MASLRSLFSLVAAALATEEQVTVSDFFVHKQASTIGNSINSVSFRLKGAIQELQCSAGEIAYPEPVKLLSCSDSKYAFTLWPGTSHDDFRVIIHHDVGDRKANLRGAANVATVCDENDVDNASDVICRQINPVSFSIDGPIAWTFAEKAFASFNRWTSRPEI</sequence>
<reference evidence="1" key="1">
    <citation type="submission" date="2022-08" db="EMBL/GenBank/DDBJ databases">
        <title>Genome Sequence of Lecanicillium fungicola.</title>
        <authorList>
            <person name="Buettner E."/>
        </authorList>
    </citation>
    <scope>NUCLEOTIDE SEQUENCE</scope>
    <source>
        <strain evidence="1">Babe33</strain>
    </source>
</reference>
<gene>
    <name evidence="1" type="ORF">NQ176_g350</name>
</gene>
<comment type="caution">
    <text evidence="1">The sequence shown here is derived from an EMBL/GenBank/DDBJ whole genome shotgun (WGS) entry which is preliminary data.</text>
</comment>
<name>A0ACC1P052_9HYPO</name>
<organism evidence="1 2">
    <name type="scientific">Zarea fungicola</name>
    <dbReference type="NCBI Taxonomy" id="93591"/>
    <lineage>
        <taxon>Eukaryota</taxon>
        <taxon>Fungi</taxon>
        <taxon>Dikarya</taxon>
        <taxon>Ascomycota</taxon>
        <taxon>Pezizomycotina</taxon>
        <taxon>Sordariomycetes</taxon>
        <taxon>Hypocreomycetidae</taxon>
        <taxon>Hypocreales</taxon>
        <taxon>Cordycipitaceae</taxon>
        <taxon>Zarea</taxon>
    </lineage>
</organism>
<protein>
    <submittedName>
        <fullName evidence="1">Uncharacterized protein</fullName>
    </submittedName>
</protein>
<evidence type="ECO:0000313" key="1">
    <source>
        <dbReference type="EMBL" id="KAJ2983928.1"/>
    </source>
</evidence>
<dbReference type="Proteomes" id="UP001143910">
    <property type="component" value="Unassembled WGS sequence"/>
</dbReference>